<dbReference type="EC" id="3.6.4.-" evidence="5"/>
<dbReference type="KEGG" id="psai:C3B54_111092"/>
<organism evidence="5 6">
    <name type="scientific">Pontimonas salivibrio</name>
    <dbReference type="NCBI Taxonomy" id="1159327"/>
    <lineage>
        <taxon>Bacteria</taxon>
        <taxon>Bacillati</taxon>
        <taxon>Actinomycetota</taxon>
        <taxon>Actinomycetes</taxon>
        <taxon>Micrococcales</taxon>
        <taxon>Microbacteriaceae</taxon>
        <taxon>Pontimonas</taxon>
    </lineage>
</organism>
<dbReference type="InterPro" id="IPR027417">
    <property type="entry name" value="P-loop_NTPase"/>
</dbReference>
<dbReference type="PANTHER" id="PTHR30580">
    <property type="entry name" value="PRIMOSOMAL PROTEIN N"/>
    <property type="match status" value="1"/>
</dbReference>
<reference evidence="5 6" key="1">
    <citation type="submission" date="2018-02" db="EMBL/GenBank/DDBJ databases">
        <title>Complete genome of the streamlined marine actinobacterium Pontimonas salivibrio CL-TW6 adapted to coastal planktonic lifestype.</title>
        <authorList>
            <person name="Cho B.C."/>
            <person name="Hardies S.C."/>
            <person name="Jang G.I."/>
            <person name="Hwang C.Y."/>
        </authorList>
    </citation>
    <scope>NUCLEOTIDE SEQUENCE [LARGE SCALE GENOMIC DNA]</scope>
    <source>
        <strain evidence="5 6">CL-TW6</strain>
    </source>
</reference>
<dbReference type="Proteomes" id="UP000243077">
    <property type="component" value="Chromosome"/>
</dbReference>
<evidence type="ECO:0000313" key="5">
    <source>
        <dbReference type="EMBL" id="AVG24057.1"/>
    </source>
</evidence>
<keyword evidence="1" id="KW-0547">Nucleotide-binding</keyword>
<dbReference type="RefSeq" id="WP_104913589.1">
    <property type="nucleotide sequence ID" value="NZ_CP026923.1"/>
</dbReference>
<dbReference type="OrthoDB" id="3177118at2"/>
<evidence type="ECO:0000256" key="1">
    <source>
        <dbReference type="ARBA" id="ARBA00022741"/>
    </source>
</evidence>
<proteinExistence type="predicted"/>
<evidence type="ECO:0000313" key="6">
    <source>
        <dbReference type="Proteomes" id="UP000243077"/>
    </source>
</evidence>
<dbReference type="GO" id="GO:0043138">
    <property type="term" value="F:3'-5' DNA helicase activity"/>
    <property type="evidence" value="ECO:0007669"/>
    <property type="project" value="TreeGrafter"/>
</dbReference>
<dbReference type="AlphaFoldDB" id="A0A2L2BR00"/>
<keyword evidence="5" id="KW-0378">Hydrolase</keyword>
<dbReference type="Pfam" id="PF17764">
    <property type="entry name" value="PriA_3primeBD"/>
    <property type="match status" value="1"/>
</dbReference>
<keyword evidence="6" id="KW-1185">Reference proteome</keyword>
<dbReference type="GO" id="GO:0006270">
    <property type="term" value="P:DNA replication initiation"/>
    <property type="evidence" value="ECO:0007669"/>
    <property type="project" value="TreeGrafter"/>
</dbReference>
<evidence type="ECO:0000256" key="2">
    <source>
        <dbReference type="ARBA" id="ARBA00022840"/>
    </source>
</evidence>
<dbReference type="GO" id="GO:0003677">
    <property type="term" value="F:DNA binding"/>
    <property type="evidence" value="ECO:0007669"/>
    <property type="project" value="UniProtKB-KW"/>
</dbReference>
<keyword evidence="2" id="KW-0067">ATP-binding</keyword>
<dbReference type="GO" id="GO:0006302">
    <property type="term" value="P:double-strand break repair"/>
    <property type="evidence" value="ECO:0007669"/>
    <property type="project" value="TreeGrafter"/>
</dbReference>
<dbReference type="GO" id="GO:0006310">
    <property type="term" value="P:DNA recombination"/>
    <property type="evidence" value="ECO:0007669"/>
    <property type="project" value="TreeGrafter"/>
</dbReference>
<evidence type="ECO:0000259" key="4">
    <source>
        <dbReference type="Pfam" id="PF17764"/>
    </source>
</evidence>
<feature type="domain" description="Primosomal protein N' 3' DNA-binding" evidence="4">
    <location>
        <begin position="16"/>
        <end position="107"/>
    </location>
</feature>
<dbReference type="InterPro" id="IPR041222">
    <property type="entry name" value="PriA_3primeBD"/>
</dbReference>
<name>A0A2L2BR00_9MICO</name>
<dbReference type="EMBL" id="CP026923">
    <property type="protein sequence ID" value="AVG24057.1"/>
    <property type="molecule type" value="Genomic_DNA"/>
</dbReference>
<dbReference type="Gene3D" id="3.40.50.300">
    <property type="entry name" value="P-loop containing nucleotide triphosphate hydrolases"/>
    <property type="match status" value="1"/>
</dbReference>
<dbReference type="PANTHER" id="PTHR30580:SF0">
    <property type="entry name" value="PRIMOSOMAL PROTEIN N"/>
    <property type="match status" value="1"/>
</dbReference>
<keyword evidence="3" id="KW-0238">DNA-binding</keyword>
<dbReference type="Gene3D" id="3.40.1440.60">
    <property type="entry name" value="PriA, 3(prime) DNA-binding domain"/>
    <property type="match status" value="1"/>
</dbReference>
<dbReference type="GO" id="GO:0005524">
    <property type="term" value="F:ATP binding"/>
    <property type="evidence" value="ECO:0007669"/>
    <property type="project" value="UniProtKB-KW"/>
</dbReference>
<sequence length="657" mass="70198">MGEHPVARVLPESRLPQLDRIFDYSIPEGMEVAPGVRVRVPMGRGGRLQAGIVIDVVEKSSFDGKLTPIDTLVSPVPVVTPELQRLADAVAKRQAGGVADILRLAVPPRAVRVEKAWLNRESVEPAEVELPEAPSGYDEGHWLGLIEQGTRHWWQLPYGLHHTADHSVPNGHWEIAQLAAHALAAGSGVVICVPDWRDHQLLDGALRELVDESVLAPFVATETPSERYRSYLRTLEHTPSIAYGARHAIYAPVSKLGLVIVLSDGDDLHREPLAPYPHSRDVALIRGEHTGAAVVFASHVPSLPVLRLMKMGYLTACRPRHDRRPRVIPTALGRLAEDPQTPGRLPSVAYRAIVDALTAGPVLVQVFHAGYSPGLTCRSCGERARCLECGGPLKTSHQAGPVSCGWCGHLAALWSCSECGGSEHRPSGHGVGRTTQELGKAFPGVPIVRADGESRTASVPGRPALVVATRGAEPVAAGGYHAALLLDGEAMLQRASLDALEDTLQGWEWALSLLAPGAVVYLTDLEGKVAQSFASGGVEVLLERELQQRGELRMPPTIRLASVTGPRAEVEAVVSSLTGPGSSGALKGQIDALGPIRTDSHATFLLRMSYRVAPEVGATLRAAVVRSATAGPRRNARLKVVMDDVDALDAMADDPGE</sequence>
<dbReference type="GO" id="GO:0016787">
    <property type="term" value="F:hydrolase activity"/>
    <property type="evidence" value="ECO:0007669"/>
    <property type="project" value="UniProtKB-KW"/>
</dbReference>
<accession>A0A2L2BR00</accession>
<protein>
    <submittedName>
        <fullName evidence="5">Primosomal protein N' PriA</fullName>
        <ecNumber evidence="5">3.6.4.-</ecNumber>
    </submittedName>
</protein>
<evidence type="ECO:0000256" key="3">
    <source>
        <dbReference type="ARBA" id="ARBA00023125"/>
    </source>
</evidence>
<dbReference type="InterPro" id="IPR042115">
    <property type="entry name" value="PriA_3primeBD_sf"/>
</dbReference>
<gene>
    <name evidence="5" type="ORF">C3B54_111092</name>
</gene>